<feature type="signal peptide" evidence="1">
    <location>
        <begin position="1"/>
        <end position="21"/>
    </location>
</feature>
<dbReference type="PANTHER" id="PTHR43135">
    <property type="entry name" value="ALPHA-D-RIBOSE 1-METHYLPHOSPHONATE 5-TRIPHOSPHATE DIPHOSPHATASE"/>
    <property type="match status" value="1"/>
</dbReference>
<comment type="caution">
    <text evidence="3">The sequence shown here is derived from an EMBL/GenBank/DDBJ whole genome shotgun (WGS) entry which is preliminary data.</text>
</comment>
<name>A0ABS9VJZ7_9SPHN</name>
<organism evidence="3 4">
    <name type="scientific">Sphingomonas telluris</name>
    <dbReference type="NCBI Taxonomy" id="2907998"/>
    <lineage>
        <taxon>Bacteria</taxon>
        <taxon>Pseudomonadati</taxon>
        <taxon>Pseudomonadota</taxon>
        <taxon>Alphaproteobacteria</taxon>
        <taxon>Sphingomonadales</taxon>
        <taxon>Sphingomonadaceae</taxon>
        <taxon>Sphingomonas</taxon>
    </lineage>
</organism>
<dbReference type="SUPFAM" id="SSF51338">
    <property type="entry name" value="Composite domain of metallo-dependent hydrolases"/>
    <property type="match status" value="1"/>
</dbReference>
<dbReference type="CDD" id="cd01299">
    <property type="entry name" value="Met_dep_hydrolase_A"/>
    <property type="match status" value="1"/>
</dbReference>
<accession>A0ABS9VJZ7</accession>
<evidence type="ECO:0000259" key="2">
    <source>
        <dbReference type="Pfam" id="PF01979"/>
    </source>
</evidence>
<dbReference type="InterPro" id="IPR032466">
    <property type="entry name" value="Metal_Hydrolase"/>
</dbReference>
<keyword evidence="1" id="KW-0732">Signal</keyword>
<dbReference type="PANTHER" id="PTHR43135:SF3">
    <property type="entry name" value="ALPHA-D-RIBOSE 1-METHYLPHOSPHONATE 5-TRIPHOSPHATE DIPHOSPHATASE"/>
    <property type="match status" value="1"/>
</dbReference>
<protein>
    <submittedName>
        <fullName evidence="3">Amidohydrolase family protein</fullName>
    </submittedName>
</protein>
<reference evidence="3 4" key="1">
    <citation type="submission" date="2022-03" db="EMBL/GenBank/DDBJ databases">
        <authorList>
            <person name="Jo J.-H."/>
            <person name="Im W.-T."/>
        </authorList>
    </citation>
    <scope>NUCLEOTIDE SEQUENCE [LARGE SCALE GENOMIC DNA]</scope>
    <source>
        <strain evidence="3 4">SM33</strain>
    </source>
</reference>
<keyword evidence="4" id="KW-1185">Reference proteome</keyword>
<dbReference type="SUPFAM" id="SSF51556">
    <property type="entry name" value="Metallo-dependent hydrolases"/>
    <property type="match status" value="1"/>
</dbReference>
<proteinExistence type="predicted"/>
<evidence type="ECO:0000313" key="4">
    <source>
        <dbReference type="Proteomes" id="UP001203058"/>
    </source>
</evidence>
<dbReference type="Gene3D" id="2.30.40.10">
    <property type="entry name" value="Urease, subunit C, domain 1"/>
    <property type="match status" value="1"/>
</dbReference>
<dbReference type="RefSeq" id="WP_241446045.1">
    <property type="nucleotide sequence ID" value="NZ_JAKZHW010000001.1"/>
</dbReference>
<dbReference type="InterPro" id="IPR051781">
    <property type="entry name" value="Metallo-dep_Hydrolase"/>
</dbReference>
<dbReference type="InterPro" id="IPR057744">
    <property type="entry name" value="OTAase-like"/>
</dbReference>
<dbReference type="InterPro" id="IPR006680">
    <property type="entry name" value="Amidohydro-rel"/>
</dbReference>
<gene>
    <name evidence="3" type="ORF">LZ016_04195</name>
</gene>
<sequence length="425" mass="44790">MAARLALAFACALAAASPSLAATVDVRAGRLFDPDSGKVSTDQRIRIVDGKIVSIGPWDATDTAIVIDWSAYTVLPGLIDLHTHITDGATEGSDPAEPLKHSEAATILKAVPAAKTMLRAGFTTVRDVGVYRGLTDIALRDAINAGDVEGPRMFVAGGYITTPGGGGEIDALAPDISLPETFRIGEVHNASDARDRARYLLDHGADFIKLIATGAVLAIGSEPGALELSPEEMKAACDEAKLRGSYCIAHAHGAEGIKAAIRAGARTIEHASYLDAEGIALAKKRGVWLDMDIYNGDWIEEVGTKQGWPAEYLRKNRETTDVQRNGFAAAVKAGAKLTFGTDAAVYPYGLGGRQFAYMVRYGMTPMGAIQAATTEAAKALRLEGEVGTLRPGGWGDLIAVSGDPLTDIRLLEHVDAVIKGGELVR</sequence>
<evidence type="ECO:0000313" key="3">
    <source>
        <dbReference type="EMBL" id="MCH8615305.1"/>
    </source>
</evidence>
<dbReference type="Proteomes" id="UP001203058">
    <property type="component" value="Unassembled WGS sequence"/>
</dbReference>
<dbReference type="Pfam" id="PF01979">
    <property type="entry name" value="Amidohydro_1"/>
    <property type="match status" value="1"/>
</dbReference>
<dbReference type="Gene3D" id="3.20.20.140">
    <property type="entry name" value="Metal-dependent hydrolases"/>
    <property type="match status" value="1"/>
</dbReference>
<feature type="domain" description="Amidohydrolase-related" evidence="2">
    <location>
        <begin position="73"/>
        <end position="424"/>
    </location>
</feature>
<evidence type="ECO:0000256" key="1">
    <source>
        <dbReference type="SAM" id="SignalP"/>
    </source>
</evidence>
<feature type="chain" id="PRO_5045446022" evidence="1">
    <location>
        <begin position="22"/>
        <end position="425"/>
    </location>
</feature>
<dbReference type="InterPro" id="IPR011059">
    <property type="entry name" value="Metal-dep_hydrolase_composite"/>
</dbReference>
<dbReference type="EMBL" id="JAKZHW010000001">
    <property type="protein sequence ID" value="MCH8615305.1"/>
    <property type="molecule type" value="Genomic_DNA"/>
</dbReference>